<dbReference type="PANTHER" id="PTHR42731">
    <property type="entry name" value="SLL1084 PROTEIN"/>
    <property type="match status" value="1"/>
</dbReference>
<feature type="domain" description="Radical SAM core" evidence="1">
    <location>
        <begin position="232"/>
        <end position="465"/>
    </location>
</feature>
<dbReference type="InterPro" id="IPR023404">
    <property type="entry name" value="rSAM_horseshoe"/>
</dbReference>
<organism evidence="2">
    <name type="scientific">Desulfomonile tiedjei</name>
    <dbReference type="NCBI Taxonomy" id="2358"/>
    <lineage>
        <taxon>Bacteria</taxon>
        <taxon>Pseudomonadati</taxon>
        <taxon>Thermodesulfobacteriota</taxon>
        <taxon>Desulfomonilia</taxon>
        <taxon>Desulfomonilales</taxon>
        <taxon>Desulfomonilaceae</taxon>
        <taxon>Desulfomonile</taxon>
    </lineage>
</organism>
<evidence type="ECO:0000313" key="2">
    <source>
        <dbReference type="EMBL" id="HGH60577.1"/>
    </source>
</evidence>
<name>A0A7C4EWK5_9BACT</name>
<reference evidence="2" key="1">
    <citation type="journal article" date="2020" name="mSystems">
        <title>Genome- and Community-Level Interaction Insights into Carbon Utilization and Element Cycling Functions of Hydrothermarchaeota in Hydrothermal Sediment.</title>
        <authorList>
            <person name="Zhou Z."/>
            <person name="Liu Y."/>
            <person name="Xu W."/>
            <person name="Pan J."/>
            <person name="Luo Z.H."/>
            <person name="Li M."/>
        </authorList>
    </citation>
    <scope>NUCLEOTIDE SEQUENCE [LARGE SCALE GENOMIC DNA]</scope>
    <source>
        <strain evidence="2">SpSt-769</strain>
    </source>
</reference>
<protein>
    <submittedName>
        <fullName evidence="2">Radical SAM protein</fullName>
    </submittedName>
</protein>
<dbReference type="CDD" id="cd01335">
    <property type="entry name" value="Radical_SAM"/>
    <property type="match status" value="1"/>
</dbReference>
<dbReference type="GO" id="GO:0051536">
    <property type="term" value="F:iron-sulfur cluster binding"/>
    <property type="evidence" value="ECO:0007669"/>
    <property type="project" value="InterPro"/>
</dbReference>
<dbReference type="InterPro" id="IPR007197">
    <property type="entry name" value="rSAM"/>
</dbReference>
<sequence>MAGPRKSFSGIPVALVYPNSARVGLSNLGFQFVSQLWNAHPLFSVERFFIEKGGLPDQKGLGCVISEKGNRSLRQFPLIAFSLPFENDYPDVIRALLTNNIPCMASRRGAQDPLVLAGGVSISLNPEPLAPFFDVIFVGEIEEADGWNRFIETLASILTEKSRRKKWDRSELLRFRDLPGAYVPEAYRFKYRSDGCVDRIEAEPGFALPVAAVKRTAAAAPLPMASVEGANAVFDQSLLVEINRGCGHGCRFCTSGWIHSPARYRSFDQFCRQIADTNIEGKTVGLIGSDLAGHPQLPQLLDFIVAQGAAFSLSSIRPEGLTRELLTLIAAIGQKTVTLAPETASPRMKKIIGKTLPDDLFFEKIEWLVAAGIPNIRFYFMVGLPRETDEDIASIVDFVLKARSVFVSASRPMKKIGRISVQINAFVPKPWTPFQWAAMESPKNLERKIKMIRDGLSSVPNITPRAESVRESVIQGYISRGDRRVGIMLYEAISSQRKLMRALGEPRANADFYLYRERDRDEVFPWDTVDHGVKKQILRRIYEKALTAAETVNGGRVADYPR</sequence>
<dbReference type="PANTHER" id="PTHR42731:SF1">
    <property type="entry name" value="RADICAL SAM DOMAIN PROTEIN"/>
    <property type="match status" value="1"/>
</dbReference>
<dbReference type="SUPFAM" id="SSF102114">
    <property type="entry name" value="Radical SAM enzymes"/>
    <property type="match status" value="1"/>
</dbReference>
<gene>
    <name evidence="2" type="ORF">ENV54_04680</name>
</gene>
<dbReference type="GO" id="GO:0003824">
    <property type="term" value="F:catalytic activity"/>
    <property type="evidence" value="ECO:0007669"/>
    <property type="project" value="InterPro"/>
</dbReference>
<accession>A0A7C4EWK5</accession>
<dbReference type="AlphaFoldDB" id="A0A7C4EWK5"/>
<dbReference type="Pfam" id="PF04055">
    <property type="entry name" value="Radical_SAM"/>
    <property type="match status" value="1"/>
</dbReference>
<evidence type="ECO:0000259" key="1">
    <source>
        <dbReference type="PROSITE" id="PS51918"/>
    </source>
</evidence>
<dbReference type="SFLD" id="SFLDG01082">
    <property type="entry name" value="B12-binding_domain_containing"/>
    <property type="match status" value="1"/>
</dbReference>
<dbReference type="InterPro" id="IPR006638">
    <property type="entry name" value="Elp3/MiaA/NifB-like_rSAM"/>
</dbReference>
<dbReference type="EMBL" id="DTGT01000148">
    <property type="protein sequence ID" value="HGH60577.1"/>
    <property type="molecule type" value="Genomic_DNA"/>
</dbReference>
<proteinExistence type="predicted"/>
<comment type="caution">
    <text evidence="2">The sequence shown here is derived from an EMBL/GenBank/DDBJ whole genome shotgun (WGS) entry which is preliminary data.</text>
</comment>
<dbReference type="SFLD" id="SFLDS00029">
    <property type="entry name" value="Radical_SAM"/>
    <property type="match status" value="1"/>
</dbReference>
<dbReference type="SMART" id="SM00729">
    <property type="entry name" value="Elp3"/>
    <property type="match status" value="1"/>
</dbReference>
<dbReference type="PROSITE" id="PS51918">
    <property type="entry name" value="RADICAL_SAM"/>
    <property type="match status" value="1"/>
</dbReference>
<dbReference type="InterPro" id="IPR058240">
    <property type="entry name" value="rSAM_sf"/>
</dbReference>
<dbReference type="Gene3D" id="3.80.30.20">
    <property type="entry name" value="tm_1862 like domain"/>
    <property type="match status" value="1"/>
</dbReference>
<dbReference type="InterPro" id="IPR045784">
    <property type="entry name" value="Radical_SAM_N2"/>
</dbReference>
<dbReference type="Pfam" id="PF19864">
    <property type="entry name" value="Radical_SAM_N2"/>
    <property type="match status" value="1"/>
</dbReference>